<dbReference type="GO" id="GO:0005886">
    <property type="term" value="C:plasma membrane"/>
    <property type="evidence" value="ECO:0007669"/>
    <property type="project" value="UniProtKB-SubCell"/>
</dbReference>
<dbReference type="PATRIC" id="fig|1432052.4.peg.6753"/>
<evidence type="ECO:0000256" key="2">
    <source>
        <dbReference type="ARBA" id="ARBA00022448"/>
    </source>
</evidence>
<proteinExistence type="inferred from homology"/>
<evidence type="ECO:0000313" key="10">
    <source>
        <dbReference type="Proteomes" id="UP000094067"/>
    </source>
</evidence>
<dbReference type="Proteomes" id="UP000094067">
    <property type="component" value="Unassembled WGS sequence"/>
</dbReference>
<evidence type="ECO:0000256" key="5">
    <source>
        <dbReference type="ARBA" id="ARBA00022989"/>
    </source>
</evidence>
<keyword evidence="3" id="KW-1003">Cell membrane</keyword>
<gene>
    <name evidence="9" type="primary">araQ_120</name>
    <name evidence="9" type="ORF">BEI61_06095</name>
</gene>
<dbReference type="PROSITE" id="PS50928">
    <property type="entry name" value="ABC_TM1"/>
    <property type="match status" value="1"/>
</dbReference>
<keyword evidence="5 7" id="KW-1133">Transmembrane helix</keyword>
<dbReference type="PANTHER" id="PTHR43744">
    <property type="entry name" value="ABC TRANSPORTER PERMEASE PROTEIN MG189-RELATED-RELATED"/>
    <property type="match status" value="1"/>
</dbReference>
<feature type="transmembrane region" description="Helical" evidence="7">
    <location>
        <begin position="125"/>
        <end position="146"/>
    </location>
</feature>
<dbReference type="CDD" id="cd06261">
    <property type="entry name" value="TM_PBP2"/>
    <property type="match status" value="1"/>
</dbReference>
<comment type="similarity">
    <text evidence="7">Belongs to the binding-protein-dependent transport system permease family.</text>
</comment>
<dbReference type="RefSeq" id="WP_009253856.1">
    <property type="nucleotide sequence ID" value="NZ_CABMHK010000064.1"/>
</dbReference>
<feature type="domain" description="ABC transmembrane type-1" evidence="8">
    <location>
        <begin position="90"/>
        <end position="296"/>
    </location>
</feature>
<feature type="transmembrane region" description="Helical" evidence="7">
    <location>
        <begin position="158"/>
        <end position="178"/>
    </location>
</feature>
<feature type="transmembrane region" description="Helical" evidence="7">
    <location>
        <begin position="279"/>
        <end position="299"/>
    </location>
</feature>
<dbReference type="Gene3D" id="1.10.3720.10">
    <property type="entry name" value="MetI-like"/>
    <property type="match status" value="1"/>
</dbReference>
<name>A0A1E3A1L1_9FIRM</name>
<evidence type="ECO:0000256" key="6">
    <source>
        <dbReference type="ARBA" id="ARBA00023136"/>
    </source>
</evidence>
<evidence type="ECO:0000313" key="9">
    <source>
        <dbReference type="EMBL" id="ODM02096.1"/>
    </source>
</evidence>
<comment type="caution">
    <text evidence="9">The sequence shown here is derived from an EMBL/GenBank/DDBJ whole genome shotgun (WGS) entry which is preliminary data.</text>
</comment>
<protein>
    <submittedName>
        <fullName evidence="9">L-arabinose transport system permease protein AraQ</fullName>
    </submittedName>
</protein>
<comment type="subcellular location">
    <subcellularLocation>
        <location evidence="1 7">Cell membrane</location>
        <topology evidence="1 7">Multi-pass membrane protein</topology>
    </subcellularLocation>
</comment>
<evidence type="ECO:0000256" key="1">
    <source>
        <dbReference type="ARBA" id="ARBA00004651"/>
    </source>
</evidence>
<reference evidence="9 10" key="1">
    <citation type="submission" date="2016-07" db="EMBL/GenBank/DDBJ databases">
        <title>Characterization of isolates of Eisenbergiella tayi derived from blood cultures, using whole genome sequencing.</title>
        <authorList>
            <person name="Burdz T."/>
            <person name="Wiebe D."/>
            <person name="Huynh C."/>
            <person name="Bernard K."/>
        </authorList>
    </citation>
    <scope>NUCLEOTIDE SEQUENCE [LARGE SCALE GENOMIC DNA]</scope>
    <source>
        <strain evidence="9 10">NML 110608</strain>
    </source>
</reference>
<dbReference type="PANTHER" id="PTHR43744:SF9">
    <property type="entry name" value="POLYGALACTURONAN_RHAMNOGALACTURONAN TRANSPORT SYSTEM PERMEASE PROTEIN YTCP"/>
    <property type="match status" value="1"/>
</dbReference>
<dbReference type="InterPro" id="IPR035906">
    <property type="entry name" value="MetI-like_sf"/>
</dbReference>
<keyword evidence="4 7" id="KW-0812">Transmembrane</keyword>
<dbReference type="SUPFAM" id="SSF161098">
    <property type="entry name" value="MetI-like"/>
    <property type="match status" value="1"/>
</dbReference>
<dbReference type="AlphaFoldDB" id="A0A1E3A1L1"/>
<feature type="transmembrane region" description="Helical" evidence="7">
    <location>
        <begin position="85"/>
        <end position="113"/>
    </location>
</feature>
<evidence type="ECO:0000256" key="4">
    <source>
        <dbReference type="ARBA" id="ARBA00022692"/>
    </source>
</evidence>
<evidence type="ECO:0000256" key="7">
    <source>
        <dbReference type="RuleBase" id="RU363032"/>
    </source>
</evidence>
<organism evidence="9 10">
    <name type="scientific">Eisenbergiella tayi</name>
    <dbReference type="NCBI Taxonomy" id="1432052"/>
    <lineage>
        <taxon>Bacteria</taxon>
        <taxon>Bacillati</taxon>
        <taxon>Bacillota</taxon>
        <taxon>Clostridia</taxon>
        <taxon>Lachnospirales</taxon>
        <taxon>Lachnospiraceae</taxon>
        <taxon>Eisenbergiella</taxon>
    </lineage>
</organism>
<dbReference type="GO" id="GO:0055085">
    <property type="term" value="P:transmembrane transport"/>
    <property type="evidence" value="ECO:0007669"/>
    <property type="project" value="InterPro"/>
</dbReference>
<feature type="transmembrane region" description="Helical" evidence="7">
    <location>
        <begin position="28"/>
        <end position="53"/>
    </location>
</feature>
<accession>A0A1E3A1L1</accession>
<sequence length="314" mass="34708">MAETIKKKKKNEPDGFDRFNRVSNTANVLLNVMFVLMALVCIIPVLLVIAISLSAEASITEYGYHLIPKIVSFEGYEYLAKQSTLIIRALGVSLFVTIVGTVLGILLTTLMGYVLSRPGYKLNGFLTMVVFIPMVFNGGLVSTYFITSQFLNLKDSVWALILPLAVSSFNVVICRTFFKTTVPEELIESAKMDGARQFTIFFKIVLPISLPVLATIGLFLCFAYWNDWYQSMLYIDDQRLYSLQALLNAIMTNVNMLAQNAAAMGASMADTVANMPKEAARMAIVVVIVLPIACAYPFFQKYFISGLTVGAVKG</sequence>
<dbReference type="Pfam" id="PF00528">
    <property type="entry name" value="BPD_transp_1"/>
    <property type="match status" value="1"/>
</dbReference>
<keyword evidence="6 7" id="KW-0472">Membrane</keyword>
<keyword evidence="2 7" id="KW-0813">Transport</keyword>
<feature type="transmembrane region" description="Helical" evidence="7">
    <location>
        <begin position="245"/>
        <end position="267"/>
    </location>
</feature>
<feature type="transmembrane region" description="Helical" evidence="7">
    <location>
        <begin position="198"/>
        <end position="225"/>
    </location>
</feature>
<evidence type="ECO:0000259" key="8">
    <source>
        <dbReference type="PROSITE" id="PS50928"/>
    </source>
</evidence>
<dbReference type="InterPro" id="IPR000515">
    <property type="entry name" value="MetI-like"/>
</dbReference>
<evidence type="ECO:0000256" key="3">
    <source>
        <dbReference type="ARBA" id="ARBA00022475"/>
    </source>
</evidence>
<dbReference type="EMBL" id="MCGH01000005">
    <property type="protein sequence ID" value="ODM02096.1"/>
    <property type="molecule type" value="Genomic_DNA"/>
</dbReference>